<dbReference type="Pfam" id="PF17806">
    <property type="entry name" value="SO_alpha_A3"/>
    <property type="match status" value="1"/>
</dbReference>
<dbReference type="InterPro" id="IPR041854">
    <property type="entry name" value="BFD-like_2Fe2S-bd_dom_sf"/>
</dbReference>
<name>A0A7C6A8D8_UNCW3</name>
<evidence type="ECO:0000259" key="2">
    <source>
        <dbReference type="Pfam" id="PF17806"/>
    </source>
</evidence>
<proteinExistence type="predicted"/>
<accession>A0A7C6A8D8</accession>
<organism evidence="3">
    <name type="scientific">candidate division WOR-3 bacterium</name>
    <dbReference type="NCBI Taxonomy" id="2052148"/>
    <lineage>
        <taxon>Bacteria</taxon>
        <taxon>Bacteria division WOR-3</taxon>
    </lineage>
</organism>
<dbReference type="CDD" id="cd19946">
    <property type="entry name" value="GlpA-like_Fer2_BFD-like"/>
    <property type="match status" value="1"/>
</dbReference>
<keyword evidence="1" id="KW-0560">Oxidoreductase</keyword>
<feature type="domain" description="SoxA A3" evidence="2">
    <location>
        <begin position="9"/>
        <end position="87"/>
    </location>
</feature>
<dbReference type="InterPro" id="IPR041117">
    <property type="entry name" value="SoxA_A3"/>
</dbReference>
<dbReference type="GO" id="GO:0016491">
    <property type="term" value="F:oxidoreductase activity"/>
    <property type="evidence" value="ECO:0007669"/>
    <property type="project" value="UniProtKB-KW"/>
</dbReference>
<comment type="caution">
    <text evidence="3">The sequence shown here is derived from an EMBL/GenBank/DDBJ whole genome shotgun (WGS) entry which is preliminary data.</text>
</comment>
<gene>
    <name evidence="3" type="ORF">ENW73_00170</name>
</gene>
<evidence type="ECO:0000313" key="3">
    <source>
        <dbReference type="EMBL" id="HHS51269.1"/>
    </source>
</evidence>
<protein>
    <submittedName>
        <fullName evidence="3">(2Fe-2S)-binding protein</fullName>
    </submittedName>
</protein>
<dbReference type="PANTHER" id="PTHR42949:SF3">
    <property type="entry name" value="ANAEROBIC GLYCEROL-3-PHOSPHATE DEHYDROGENASE SUBUNIT B"/>
    <property type="match status" value="1"/>
</dbReference>
<evidence type="ECO:0000256" key="1">
    <source>
        <dbReference type="ARBA" id="ARBA00023002"/>
    </source>
</evidence>
<dbReference type="AlphaFoldDB" id="A0A7C6A8D8"/>
<reference evidence="3" key="1">
    <citation type="journal article" date="2020" name="mSystems">
        <title>Genome- and Community-Level Interaction Insights into Carbon Utilization and Element Cycling Functions of Hydrothermarchaeota in Hydrothermal Sediment.</title>
        <authorList>
            <person name="Zhou Z."/>
            <person name="Liu Y."/>
            <person name="Xu W."/>
            <person name="Pan J."/>
            <person name="Luo Z.H."/>
            <person name="Li M."/>
        </authorList>
    </citation>
    <scope>NUCLEOTIDE SEQUENCE [LARGE SCALE GENOMIC DNA]</scope>
    <source>
        <strain evidence="3">SpSt-876</strain>
    </source>
</reference>
<sequence length="95" mass="10953">MSRRQKTTIICRCEDITEAEIVQTIRKGYHSLEELKRILRCGMGHCQGRTCLNIIARIIMRETGLPIERINLPTPRPPLKPVPLGILGRYNEENE</sequence>
<dbReference type="Gene3D" id="1.10.10.1100">
    <property type="entry name" value="BFD-like [2Fe-2S]-binding domain"/>
    <property type="match status" value="1"/>
</dbReference>
<dbReference type="PANTHER" id="PTHR42949">
    <property type="entry name" value="ANAEROBIC GLYCEROL-3-PHOSPHATE DEHYDROGENASE SUBUNIT B"/>
    <property type="match status" value="1"/>
</dbReference>
<dbReference type="EMBL" id="DTLI01000008">
    <property type="protein sequence ID" value="HHS51269.1"/>
    <property type="molecule type" value="Genomic_DNA"/>
</dbReference>
<dbReference type="InterPro" id="IPR051691">
    <property type="entry name" value="Metab_Enz_Cyan_OpOx_G3PDH"/>
</dbReference>